<keyword evidence="3" id="KW-1185">Reference proteome</keyword>
<evidence type="ECO:0000313" key="2">
    <source>
        <dbReference type="EMBL" id="RNA28011.1"/>
    </source>
</evidence>
<evidence type="ECO:0000313" key="3">
    <source>
        <dbReference type="Proteomes" id="UP000276133"/>
    </source>
</evidence>
<sequence length="61" mass="7447">MSLQVLILVEIQLRKTIFSNVDRIKILKFLNKIIKYRRSYFFIYYILILPYCFGLINSLEK</sequence>
<comment type="caution">
    <text evidence="2">The sequence shown here is derived from an EMBL/GenBank/DDBJ whole genome shotgun (WGS) entry which is preliminary data.</text>
</comment>
<evidence type="ECO:0000256" key="1">
    <source>
        <dbReference type="SAM" id="Phobius"/>
    </source>
</evidence>
<keyword evidence="1" id="KW-0812">Transmembrane</keyword>
<keyword evidence="1" id="KW-1133">Transmembrane helix</keyword>
<dbReference type="Proteomes" id="UP000276133">
    <property type="component" value="Unassembled WGS sequence"/>
</dbReference>
<gene>
    <name evidence="2" type="ORF">BpHYR1_020862</name>
</gene>
<dbReference type="EMBL" id="REGN01002449">
    <property type="protein sequence ID" value="RNA28011.1"/>
    <property type="molecule type" value="Genomic_DNA"/>
</dbReference>
<protein>
    <submittedName>
        <fullName evidence="2">Uncharacterized protein</fullName>
    </submittedName>
</protein>
<keyword evidence="1" id="KW-0472">Membrane</keyword>
<name>A0A3M7RWR9_BRAPC</name>
<dbReference type="AlphaFoldDB" id="A0A3M7RWR9"/>
<organism evidence="2 3">
    <name type="scientific">Brachionus plicatilis</name>
    <name type="common">Marine rotifer</name>
    <name type="synonym">Brachionus muelleri</name>
    <dbReference type="NCBI Taxonomy" id="10195"/>
    <lineage>
        <taxon>Eukaryota</taxon>
        <taxon>Metazoa</taxon>
        <taxon>Spiralia</taxon>
        <taxon>Gnathifera</taxon>
        <taxon>Rotifera</taxon>
        <taxon>Eurotatoria</taxon>
        <taxon>Monogononta</taxon>
        <taxon>Pseudotrocha</taxon>
        <taxon>Ploima</taxon>
        <taxon>Brachionidae</taxon>
        <taxon>Brachionus</taxon>
    </lineage>
</organism>
<reference evidence="2 3" key="1">
    <citation type="journal article" date="2018" name="Sci. Rep.">
        <title>Genomic signatures of local adaptation to the degree of environmental predictability in rotifers.</title>
        <authorList>
            <person name="Franch-Gras L."/>
            <person name="Hahn C."/>
            <person name="Garcia-Roger E.M."/>
            <person name="Carmona M.J."/>
            <person name="Serra M."/>
            <person name="Gomez A."/>
        </authorList>
    </citation>
    <scope>NUCLEOTIDE SEQUENCE [LARGE SCALE GENOMIC DNA]</scope>
    <source>
        <strain evidence="2">HYR1</strain>
    </source>
</reference>
<feature type="transmembrane region" description="Helical" evidence="1">
    <location>
        <begin position="40"/>
        <end position="59"/>
    </location>
</feature>
<proteinExistence type="predicted"/>
<accession>A0A3M7RWR9</accession>